<evidence type="ECO:0000313" key="2">
    <source>
        <dbReference type="EMBL" id="MPC93899.1"/>
    </source>
</evidence>
<feature type="region of interest" description="Disordered" evidence="1">
    <location>
        <begin position="1"/>
        <end position="51"/>
    </location>
</feature>
<protein>
    <submittedName>
        <fullName evidence="2">Uncharacterized protein</fullName>
    </submittedName>
</protein>
<comment type="caution">
    <text evidence="2">The sequence shown here is derived from an EMBL/GenBank/DDBJ whole genome shotgun (WGS) entry which is preliminary data.</text>
</comment>
<reference evidence="2 3" key="1">
    <citation type="submission" date="2019-05" db="EMBL/GenBank/DDBJ databases">
        <title>Another draft genome of Portunus trituberculatus and its Hox gene families provides insights of decapod evolution.</title>
        <authorList>
            <person name="Jeong J.-H."/>
            <person name="Song I."/>
            <person name="Kim S."/>
            <person name="Choi T."/>
            <person name="Kim D."/>
            <person name="Ryu S."/>
            <person name="Kim W."/>
        </authorList>
    </citation>
    <scope>NUCLEOTIDE SEQUENCE [LARGE SCALE GENOMIC DNA]</scope>
    <source>
        <tissue evidence="2">Muscle</tissue>
    </source>
</reference>
<dbReference type="AlphaFoldDB" id="A0A5B7JG83"/>
<dbReference type="Proteomes" id="UP000324222">
    <property type="component" value="Unassembled WGS sequence"/>
</dbReference>
<organism evidence="2 3">
    <name type="scientific">Portunus trituberculatus</name>
    <name type="common">Swimming crab</name>
    <name type="synonym">Neptunus trituberculatus</name>
    <dbReference type="NCBI Taxonomy" id="210409"/>
    <lineage>
        <taxon>Eukaryota</taxon>
        <taxon>Metazoa</taxon>
        <taxon>Ecdysozoa</taxon>
        <taxon>Arthropoda</taxon>
        <taxon>Crustacea</taxon>
        <taxon>Multicrustacea</taxon>
        <taxon>Malacostraca</taxon>
        <taxon>Eumalacostraca</taxon>
        <taxon>Eucarida</taxon>
        <taxon>Decapoda</taxon>
        <taxon>Pleocyemata</taxon>
        <taxon>Brachyura</taxon>
        <taxon>Eubrachyura</taxon>
        <taxon>Portunoidea</taxon>
        <taxon>Portunidae</taxon>
        <taxon>Portuninae</taxon>
        <taxon>Portunus</taxon>
    </lineage>
</organism>
<feature type="compositionally biased region" description="Basic and acidic residues" evidence="1">
    <location>
        <begin position="1"/>
        <end position="17"/>
    </location>
</feature>
<dbReference type="EMBL" id="VSRR010096523">
    <property type="protein sequence ID" value="MPC93899.1"/>
    <property type="molecule type" value="Genomic_DNA"/>
</dbReference>
<evidence type="ECO:0000313" key="3">
    <source>
        <dbReference type="Proteomes" id="UP000324222"/>
    </source>
</evidence>
<proteinExistence type="predicted"/>
<gene>
    <name evidence="2" type="ORF">E2C01_089045</name>
</gene>
<keyword evidence="3" id="KW-1185">Reference proteome</keyword>
<evidence type="ECO:0000256" key="1">
    <source>
        <dbReference type="SAM" id="MobiDB-lite"/>
    </source>
</evidence>
<name>A0A5B7JG83_PORTR</name>
<accession>A0A5B7JG83</accession>
<sequence length="65" mass="7062">MCSSDLHLHAAVKDRQGSTRQWDGKQLSGQRRHRHSSIAGGQEHGSSVPLHSGNFLVAMNSIEVA</sequence>